<evidence type="ECO:0000313" key="2">
    <source>
        <dbReference type="EMBL" id="KXB08406.1"/>
    </source>
</evidence>
<dbReference type="InterPro" id="IPR036390">
    <property type="entry name" value="WH_DNA-bd_sf"/>
</dbReference>
<dbReference type="Gene3D" id="1.10.10.10">
    <property type="entry name" value="Winged helix-like DNA-binding domain superfamily/Winged helix DNA-binding domain"/>
    <property type="match status" value="1"/>
</dbReference>
<protein>
    <recommendedName>
        <fullName evidence="1">ArnR1-like winged helix-turn-helix domain-containing protein</fullName>
    </recommendedName>
</protein>
<gene>
    <name evidence="2" type="ORF">AKJ56_01435</name>
</gene>
<name>A0A133VPM3_9EURY</name>
<evidence type="ECO:0000313" key="3">
    <source>
        <dbReference type="Proteomes" id="UP000070175"/>
    </source>
</evidence>
<dbReference type="AlphaFoldDB" id="A0A133VPM3"/>
<dbReference type="EMBL" id="LHYJ01000016">
    <property type="protein sequence ID" value="KXB08406.1"/>
    <property type="molecule type" value="Genomic_DNA"/>
</dbReference>
<evidence type="ECO:0000259" key="1">
    <source>
        <dbReference type="Pfam" id="PF14947"/>
    </source>
</evidence>
<sequence>MSGLNRGKFDIIADILREIESEAERTRVQTEVGIPTNRCKAYLQKLENHGLAEKEKQPTSLWKITDKGRQFLEEYKSVRKIIPRNNS</sequence>
<accession>A0A133VPM3</accession>
<feature type="domain" description="ArnR1-like winged helix-turn-helix" evidence="1">
    <location>
        <begin position="6"/>
        <end position="81"/>
    </location>
</feature>
<organism evidence="2 3">
    <name type="scientific">candidate division MSBL1 archaeon SCGC-AAA382N08</name>
    <dbReference type="NCBI Taxonomy" id="1698285"/>
    <lineage>
        <taxon>Archaea</taxon>
        <taxon>Methanobacteriati</taxon>
        <taxon>Methanobacteriota</taxon>
        <taxon>candidate division MSBL1</taxon>
    </lineage>
</organism>
<dbReference type="InterPro" id="IPR036388">
    <property type="entry name" value="WH-like_DNA-bd_sf"/>
</dbReference>
<dbReference type="Proteomes" id="UP000070175">
    <property type="component" value="Unassembled WGS sequence"/>
</dbReference>
<comment type="caution">
    <text evidence="2">The sequence shown here is derived from an EMBL/GenBank/DDBJ whole genome shotgun (WGS) entry which is preliminary data.</text>
</comment>
<dbReference type="SUPFAM" id="SSF46785">
    <property type="entry name" value="Winged helix' DNA-binding domain"/>
    <property type="match status" value="1"/>
</dbReference>
<reference evidence="2 3" key="1">
    <citation type="journal article" date="2016" name="Sci. Rep.">
        <title>Metabolic traits of an uncultured archaeal lineage -MSBL1- from brine pools of the Red Sea.</title>
        <authorList>
            <person name="Mwirichia R."/>
            <person name="Alam I."/>
            <person name="Rashid M."/>
            <person name="Vinu M."/>
            <person name="Ba-Alawi W."/>
            <person name="Anthony Kamau A."/>
            <person name="Kamanda Ngugi D."/>
            <person name="Goker M."/>
            <person name="Klenk H.P."/>
            <person name="Bajic V."/>
            <person name="Stingl U."/>
        </authorList>
    </citation>
    <scope>NUCLEOTIDE SEQUENCE [LARGE SCALE GENOMIC DNA]</scope>
    <source>
        <strain evidence="2">SCGC-AAA382N08</strain>
    </source>
</reference>
<dbReference type="Pfam" id="PF14947">
    <property type="entry name" value="HTH_45"/>
    <property type="match status" value="1"/>
</dbReference>
<dbReference type="InterPro" id="IPR038723">
    <property type="entry name" value="ArnR1-like_HTH"/>
</dbReference>
<proteinExistence type="predicted"/>
<keyword evidence="3" id="KW-1185">Reference proteome</keyword>